<dbReference type="InterPro" id="IPR052344">
    <property type="entry name" value="Transposase-related"/>
</dbReference>
<gene>
    <name evidence="2" type="ORF">CKO28_26960</name>
</gene>
<organism evidence="2 3">
    <name type="scientific">Rhodovibrio sodomensis</name>
    <dbReference type="NCBI Taxonomy" id="1088"/>
    <lineage>
        <taxon>Bacteria</taxon>
        <taxon>Pseudomonadati</taxon>
        <taxon>Pseudomonadota</taxon>
        <taxon>Alphaproteobacteria</taxon>
        <taxon>Rhodospirillales</taxon>
        <taxon>Rhodovibrionaceae</taxon>
        <taxon>Rhodovibrio</taxon>
    </lineage>
</organism>
<dbReference type="PANTHER" id="PTHR33678">
    <property type="entry name" value="BLL1576 PROTEIN"/>
    <property type="match status" value="1"/>
</dbReference>
<dbReference type="InterPro" id="IPR004291">
    <property type="entry name" value="Transposase_IS66_central"/>
</dbReference>
<sequence>MGNILSRAKEQVDAAVADITAELRRAGVIGCDETGVRVAGQKYWQWVFGCATAVLHKVAPSRGKAVVREVLDGHVPEVWVSDRFAAQSGHGANRQVCLAHLLRDAQYAIDAGDTVFAPPLKDLLLRAVDIARRREDLQKSTLYQYRYRLDRDLYELVTRTPDTRADDKLRRQIQRVRSDMLIFVTNRAV</sequence>
<dbReference type="Proteomes" id="UP001296873">
    <property type="component" value="Unassembled WGS sequence"/>
</dbReference>
<keyword evidence="3" id="KW-1185">Reference proteome</keyword>
<evidence type="ECO:0000313" key="2">
    <source>
        <dbReference type="EMBL" id="MBK1671635.1"/>
    </source>
</evidence>
<proteinExistence type="predicted"/>
<dbReference type="EMBL" id="NRRL01000261">
    <property type="protein sequence ID" value="MBK1671635.1"/>
    <property type="molecule type" value="Genomic_DNA"/>
</dbReference>
<feature type="domain" description="Transposase IS66 central" evidence="1">
    <location>
        <begin position="1"/>
        <end position="173"/>
    </location>
</feature>
<dbReference type="Pfam" id="PF03050">
    <property type="entry name" value="DDE_Tnp_IS66"/>
    <property type="match status" value="1"/>
</dbReference>
<evidence type="ECO:0000313" key="3">
    <source>
        <dbReference type="Proteomes" id="UP001296873"/>
    </source>
</evidence>
<dbReference type="PANTHER" id="PTHR33678:SF2">
    <property type="match status" value="1"/>
</dbReference>
<protein>
    <recommendedName>
        <fullName evidence="1">Transposase IS66 central domain-containing protein</fullName>
    </recommendedName>
</protein>
<accession>A0ABS1DM67</accession>
<comment type="caution">
    <text evidence="2">The sequence shown here is derived from an EMBL/GenBank/DDBJ whole genome shotgun (WGS) entry which is preliminary data.</text>
</comment>
<evidence type="ECO:0000259" key="1">
    <source>
        <dbReference type="Pfam" id="PF03050"/>
    </source>
</evidence>
<name>A0ABS1DM67_9PROT</name>
<reference evidence="2 3" key="1">
    <citation type="journal article" date="2020" name="Microorganisms">
        <title>Osmotic Adaptation and Compatible Solute Biosynthesis of Phototrophic Bacteria as Revealed from Genome Analyses.</title>
        <authorList>
            <person name="Imhoff J.F."/>
            <person name="Rahn T."/>
            <person name="Kunzel S."/>
            <person name="Keller A."/>
            <person name="Neulinger S.C."/>
        </authorList>
    </citation>
    <scope>NUCLEOTIDE SEQUENCE [LARGE SCALE GENOMIC DNA]</scope>
    <source>
        <strain evidence="2 3">DSM 9895</strain>
    </source>
</reference>